<organism evidence="2 3">
    <name type="scientific">Batillaria attramentaria</name>
    <dbReference type="NCBI Taxonomy" id="370345"/>
    <lineage>
        <taxon>Eukaryota</taxon>
        <taxon>Metazoa</taxon>
        <taxon>Spiralia</taxon>
        <taxon>Lophotrochozoa</taxon>
        <taxon>Mollusca</taxon>
        <taxon>Gastropoda</taxon>
        <taxon>Caenogastropoda</taxon>
        <taxon>Sorbeoconcha</taxon>
        <taxon>Cerithioidea</taxon>
        <taxon>Batillariidae</taxon>
        <taxon>Batillaria</taxon>
    </lineage>
</organism>
<dbReference type="AlphaFoldDB" id="A0ABD0JRI5"/>
<accession>A0ABD0JRI5</accession>
<dbReference type="Proteomes" id="UP001519460">
    <property type="component" value="Unassembled WGS sequence"/>
</dbReference>
<sequence>MWHRWQPVNAGRKGSALTQCLATRKRGYVTPRGSHSSVPFKCDRSGLAGRGRSRDRKAAKRGDAHIAPRHLTTLLHIGLSVNRSDFYYPGMGISPSSSRAPSPQLFTGDNLIALVIANRLPCGRVNWIGNYVASS</sequence>
<evidence type="ECO:0000313" key="3">
    <source>
        <dbReference type="Proteomes" id="UP001519460"/>
    </source>
</evidence>
<proteinExistence type="predicted"/>
<gene>
    <name evidence="2" type="ORF">BaRGS_00031049</name>
</gene>
<dbReference type="EMBL" id="JACVVK020000343">
    <property type="protein sequence ID" value="KAK7477665.1"/>
    <property type="molecule type" value="Genomic_DNA"/>
</dbReference>
<reference evidence="2 3" key="1">
    <citation type="journal article" date="2023" name="Sci. Data">
        <title>Genome assembly of the Korean intertidal mud-creeper Batillaria attramentaria.</title>
        <authorList>
            <person name="Patra A.K."/>
            <person name="Ho P.T."/>
            <person name="Jun S."/>
            <person name="Lee S.J."/>
            <person name="Kim Y."/>
            <person name="Won Y.J."/>
        </authorList>
    </citation>
    <scope>NUCLEOTIDE SEQUENCE [LARGE SCALE GENOMIC DNA]</scope>
    <source>
        <strain evidence="2">Wonlab-2016</strain>
    </source>
</reference>
<evidence type="ECO:0000256" key="1">
    <source>
        <dbReference type="SAM" id="MobiDB-lite"/>
    </source>
</evidence>
<feature type="region of interest" description="Disordered" evidence="1">
    <location>
        <begin position="32"/>
        <end position="63"/>
    </location>
</feature>
<comment type="caution">
    <text evidence="2">The sequence shown here is derived from an EMBL/GenBank/DDBJ whole genome shotgun (WGS) entry which is preliminary data.</text>
</comment>
<name>A0ABD0JRI5_9CAEN</name>
<evidence type="ECO:0000313" key="2">
    <source>
        <dbReference type="EMBL" id="KAK7477665.1"/>
    </source>
</evidence>
<keyword evidence="3" id="KW-1185">Reference proteome</keyword>
<protein>
    <submittedName>
        <fullName evidence="2">Uncharacterized protein</fullName>
    </submittedName>
</protein>